<evidence type="ECO:0000313" key="5">
    <source>
        <dbReference type="Proteomes" id="UP000305730"/>
    </source>
</evidence>
<dbReference type="EMBL" id="PNCL01000050">
    <property type="protein sequence ID" value="TMP59078.1"/>
    <property type="molecule type" value="Genomic_DNA"/>
</dbReference>
<dbReference type="Proteomes" id="UP000305730">
    <property type="component" value="Unassembled WGS sequence"/>
</dbReference>
<dbReference type="RefSeq" id="WP_138595085.1">
    <property type="nucleotide sequence ID" value="NZ_PNCK01000016.1"/>
</dbReference>
<evidence type="ECO:0000313" key="4">
    <source>
        <dbReference type="EMBL" id="TMP59078.1"/>
    </source>
</evidence>
<gene>
    <name evidence="4" type="ORF">CWB96_10975</name>
    <name evidence="3" type="ORF">CWB97_03620</name>
</gene>
<dbReference type="InterPro" id="IPR001296">
    <property type="entry name" value="Glyco_trans_1"/>
</dbReference>
<evidence type="ECO:0000259" key="1">
    <source>
        <dbReference type="Pfam" id="PF00534"/>
    </source>
</evidence>
<proteinExistence type="predicted"/>
<dbReference type="GO" id="GO:0016757">
    <property type="term" value="F:glycosyltransferase activity"/>
    <property type="evidence" value="ECO:0007669"/>
    <property type="project" value="InterPro"/>
</dbReference>
<dbReference type="InterPro" id="IPR028098">
    <property type="entry name" value="Glyco_trans_4-like_N"/>
</dbReference>
<dbReference type="Pfam" id="PF00534">
    <property type="entry name" value="Glycos_transf_1"/>
    <property type="match status" value="1"/>
</dbReference>
<reference evidence="4 6" key="1">
    <citation type="submission" date="2017-12" db="EMBL/GenBank/DDBJ databases">
        <authorList>
            <person name="Paulsen S."/>
            <person name="Gram L.K."/>
        </authorList>
    </citation>
    <scope>NUCLEOTIDE SEQUENCE [LARGE SCALE GENOMIC DNA]</scope>
    <source>
        <strain evidence="4 6">S2231</strain>
        <strain evidence="3">S2233</strain>
    </source>
</reference>
<sequence length="394" mass="43917">MKVLVIPSWYPPYGGGFIQEQADALAEIGNEVTVLAVERISPRAVGQWLKAFLLLFFANYTLQQEGRLKVVRAQVPGLPRLPKLYAQLFSSKVSRCFFRYAKLQAYQPNVMHVHSLLWAGLAAANIKKETNTPYLVTEHRGRFVDNEYVNTGERQEMALPELVPALSGAAKVLCVSSLLMPYLRHRVESAELGVLANMVDVAHFTASDIERNKSEAFHFICVANMVPLKGHETLLNAFKQMVACGDNVHLTLVGDGWHRSYIQQHAEHLNLSKHVTFTGHLSRSDVKQYLNAADAFVLPSQYEAFGIVYIEAMSMGLPVIATNSGGAVDFVNECNGMLIESNNVDVLYIAMKKLMANINTYDQKSISEYVVSHFSKDVIAQKLNRELKIIAGQS</sequence>
<dbReference type="Pfam" id="PF13579">
    <property type="entry name" value="Glyco_trans_4_4"/>
    <property type="match status" value="1"/>
</dbReference>
<name>A0A5S3XP98_9GAMM</name>
<protein>
    <recommendedName>
        <fullName evidence="7">Glycosyltransferase family 4 protein</fullName>
    </recommendedName>
</protein>
<dbReference type="EMBL" id="PNCK01000016">
    <property type="protein sequence ID" value="TMP45699.1"/>
    <property type="molecule type" value="Genomic_DNA"/>
</dbReference>
<dbReference type="SUPFAM" id="SSF53756">
    <property type="entry name" value="UDP-Glycosyltransferase/glycogen phosphorylase"/>
    <property type="match status" value="1"/>
</dbReference>
<dbReference type="PANTHER" id="PTHR45947">
    <property type="entry name" value="SULFOQUINOVOSYL TRANSFERASE SQD2"/>
    <property type="match status" value="1"/>
</dbReference>
<dbReference type="OrthoDB" id="9775208at2"/>
<dbReference type="AlphaFoldDB" id="A0A5S3XP98"/>
<evidence type="ECO:0000313" key="6">
    <source>
        <dbReference type="Proteomes" id="UP000307706"/>
    </source>
</evidence>
<reference evidence="4" key="3">
    <citation type="submission" date="2019-09" db="EMBL/GenBank/DDBJ databases">
        <title>Co-occurence of chitin degradation, pigmentation and bioactivity in marine Pseudoalteromonas.</title>
        <authorList>
            <person name="Sonnenschein E.C."/>
            <person name="Bech P.K."/>
        </authorList>
    </citation>
    <scope>NUCLEOTIDE SEQUENCE</scope>
    <source>
        <strain evidence="4">S2231</strain>
    </source>
</reference>
<keyword evidence="5" id="KW-1185">Reference proteome</keyword>
<dbReference type="Proteomes" id="UP000307706">
    <property type="component" value="Unassembled WGS sequence"/>
</dbReference>
<dbReference type="InterPro" id="IPR050194">
    <property type="entry name" value="Glycosyltransferase_grp1"/>
</dbReference>
<feature type="domain" description="Glycosyltransferase subfamily 4-like N-terminal" evidence="2">
    <location>
        <begin position="18"/>
        <end position="185"/>
    </location>
</feature>
<evidence type="ECO:0008006" key="7">
    <source>
        <dbReference type="Google" id="ProtNLM"/>
    </source>
</evidence>
<dbReference type="PANTHER" id="PTHR45947:SF3">
    <property type="entry name" value="SULFOQUINOVOSYL TRANSFERASE SQD2"/>
    <property type="match status" value="1"/>
</dbReference>
<organism evidence="4 6">
    <name type="scientific">Pseudoalteromonas citrea</name>
    <dbReference type="NCBI Taxonomy" id="43655"/>
    <lineage>
        <taxon>Bacteria</taxon>
        <taxon>Pseudomonadati</taxon>
        <taxon>Pseudomonadota</taxon>
        <taxon>Gammaproteobacteria</taxon>
        <taxon>Alteromonadales</taxon>
        <taxon>Pseudoalteromonadaceae</taxon>
        <taxon>Pseudoalteromonas</taxon>
    </lineage>
</organism>
<dbReference type="Gene3D" id="3.40.50.2000">
    <property type="entry name" value="Glycogen Phosphorylase B"/>
    <property type="match status" value="2"/>
</dbReference>
<reference evidence="5 6" key="2">
    <citation type="submission" date="2019-06" db="EMBL/GenBank/DDBJ databases">
        <title>Co-occurence of chitin degradation, pigmentation and bioactivity in marine Pseudoalteromonas.</title>
        <authorList>
            <person name="Sonnenschein E.C."/>
            <person name="Bech P.K."/>
        </authorList>
    </citation>
    <scope>NUCLEOTIDE SEQUENCE [LARGE SCALE GENOMIC DNA]</scope>
    <source>
        <strain evidence="6">S2231</strain>
        <strain evidence="3 5">S2233</strain>
    </source>
</reference>
<evidence type="ECO:0000259" key="2">
    <source>
        <dbReference type="Pfam" id="PF13579"/>
    </source>
</evidence>
<evidence type="ECO:0000313" key="3">
    <source>
        <dbReference type="EMBL" id="TMP45699.1"/>
    </source>
</evidence>
<feature type="domain" description="Glycosyl transferase family 1" evidence="1">
    <location>
        <begin position="211"/>
        <end position="360"/>
    </location>
</feature>
<comment type="caution">
    <text evidence="4">The sequence shown here is derived from an EMBL/GenBank/DDBJ whole genome shotgun (WGS) entry which is preliminary data.</text>
</comment>
<accession>A0A5S3XP98</accession>